<dbReference type="InterPro" id="IPR041728">
    <property type="entry name" value="GPAT/DHAPAT_LPLAT"/>
</dbReference>
<evidence type="ECO:0000256" key="6">
    <source>
        <dbReference type="ARBA" id="ARBA00013432"/>
    </source>
</evidence>
<evidence type="ECO:0000256" key="3">
    <source>
        <dbReference type="ARBA" id="ARBA00005189"/>
    </source>
</evidence>
<dbReference type="Proteomes" id="UP001597110">
    <property type="component" value="Unassembled WGS sequence"/>
</dbReference>
<dbReference type="PIRSF" id="PIRSF500064">
    <property type="entry name" value="GPAT"/>
    <property type="match status" value="1"/>
</dbReference>
<comment type="domain">
    <text evidence="14">The HXXXXD motif is essential for acyltransferase activity and may constitute the binding site for the phosphate moiety of the glycerol-3-phosphate.</text>
</comment>
<protein>
    <recommendedName>
        <fullName evidence="6 14">Glycerol-3-phosphate acyltransferase</fullName>
        <shortName evidence="14">GPAT</shortName>
        <ecNumber evidence="5 14">2.3.1.15</ecNumber>
    </recommendedName>
</protein>
<reference evidence="18" key="1">
    <citation type="journal article" date="2019" name="Int. J. Syst. Evol. Microbiol.">
        <title>The Global Catalogue of Microorganisms (GCM) 10K type strain sequencing project: providing services to taxonomists for standard genome sequencing and annotation.</title>
        <authorList>
            <consortium name="The Broad Institute Genomics Platform"/>
            <consortium name="The Broad Institute Genome Sequencing Center for Infectious Disease"/>
            <person name="Wu L."/>
            <person name="Ma J."/>
        </authorList>
    </citation>
    <scope>NUCLEOTIDE SEQUENCE [LARGE SCALE GENOMIC DNA]</scope>
    <source>
        <strain evidence="18">CCUG 55585</strain>
    </source>
</reference>
<evidence type="ECO:0000313" key="18">
    <source>
        <dbReference type="Proteomes" id="UP001597110"/>
    </source>
</evidence>
<dbReference type="Pfam" id="PF01553">
    <property type="entry name" value="Acyltransferase"/>
    <property type="match status" value="1"/>
</dbReference>
<dbReference type="SUPFAM" id="SSF69593">
    <property type="entry name" value="Glycerol-3-phosphate (1)-acyltransferase"/>
    <property type="match status" value="1"/>
</dbReference>
<evidence type="ECO:0000256" key="2">
    <source>
        <dbReference type="ARBA" id="ARBA00004765"/>
    </source>
</evidence>
<proteinExistence type="inferred from homology"/>
<dbReference type="HAMAP" id="MF_00393">
    <property type="entry name" value="Glyc3P_acyltrans"/>
    <property type="match status" value="1"/>
</dbReference>
<dbReference type="NCBIfam" id="NF003441">
    <property type="entry name" value="PRK04974.1"/>
    <property type="match status" value="1"/>
</dbReference>
<dbReference type="GO" id="GO:0004366">
    <property type="term" value="F:glycerol-3-phosphate O-acyltransferase activity"/>
    <property type="evidence" value="ECO:0007669"/>
    <property type="project" value="UniProtKB-EC"/>
</dbReference>
<dbReference type="CDD" id="cd07993">
    <property type="entry name" value="LPLAT_DHAPAT-like"/>
    <property type="match status" value="1"/>
</dbReference>
<dbReference type="Pfam" id="PF19277">
    <property type="entry name" value="GPAT_C"/>
    <property type="match status" value="1"/>
</dbReference>
<comment type="subcellular location">
    <subcellularLocation>
        <location evidence="1 14">Cell membrane</location>
        <topology evidence="1 14">Peripheral membrane protein</topology>
        <orientation evidence="1 14">Cytoplasmic side</orientation>
    </subcellularLocation>
</comment>
<evidence type="ECO:0000256" key="15">
    <source>
        <dbReference type="SAM" id="MobiDB-lite"/>
    </source>
</evidence>
<comment type="similarity">
    <text evidence="4 14">Belongs to the GPAT/DAPAT family.</text>
</comment>
<keyword evidence="14" id="KW-0443">Lipid metabolism</keyword>
<keyword evidence="7 14" id="KW-1003">Cell membrane</keyword>
<evidence type="ECO:0000256" key="4">
    <source>
        <dbReference type="ARBA" id="ARBA00007937"/>
    </source>
</evidence>
<keyword evidence="14" id="KW-0444">Lipid biosynthesis</keyword>
<evidence type="ECO:0000256" key="11">
    <source>
        <dbReference type="ARBA" id="ARBA00023264"/>
    </source>
</evidence>
<accession>A0ABW2YCP8</accession>
<comment type="pathway">
    <text evidence="2 14">Phospholipid metabolism; CDP-diacylglycerol biosynthesis; CDP-diacylglycerol from sn-glycerol 3-phosphate: step 1/3.</text>
</comment>
<name>A0ABW2YCP8_9GAMM</name>
<dbReference type="InterPro" id="IPR045520">
    <property type="entry name" value="GPAT/DHAPAT_C"/>
</dbReference>
<evidence type="ECO:0000256" key="7">
    <source>
        <dbReference type="ARBA" id="ARBA00022475"/>
    </source>
</evidence>
<dbReference type="SMART" id="SM00563">
    <property type="entry name" value="PlsC"/>
    <property type="match status" value="1"/>
</dbReference>
<dbReference type="InterPro" id="IPR028354">
    <property type="entry name" value="GPAT_PlsB"/>
</dbReference>
<evidence type="ECO:0000256" key="1">
    <source>
        <dbReference type="ARBA" id="ARBA00004413"/>
    </source>
</evidence>
<evidence type="ECO:0000256" key="10">
    <source>
        <dbReference type="ARBA" id="ARBA00023209"/>
    </source>
</evidence>
<keyword evidence="10 14" id="KW-0594">Phospholipid biosynthesis</keyword>
<keyword evidence="18" id="KW-1185">Reference proteome</keyword>
<dbReference type="EMBL" id="JBHTIF010000001">
    <property type="protein sequence ID" value="MFD0724673.1"/>
    <property type="molecule type" value="Genomic_DNA"/>
</dbReference>
<evidence type="ECO:0000256" key="5">
    <source>
        <dbReference type="ARBA" id="ARBA00013113"/>
    </source>
</evidence>
<comment type="catalytic activity">
    <reaction evidence="13 14">
        <text>sn-glycerol 3-phosphate + an acyl-CoA = a 1-acyl-sn-glycero-3-phosphate + CoA</text>
        <dbReference type="Rhea" id="RHEA:15325"/>
        <dbReference type="ChEBI" id="CHEBI:57287"/>
        <dbReference type="ChEBI" id="CHEBI:57597"/>
        <dbReference type="ChEBI" id="CHEBI:57970"/>
        <dbReference type="ChEBI" id="CHEBI:58342"/>
        <dbReference type="EC" id="2.3.1.15"/>
    </reaction>
</comment>
<dbReference type="InterPro" id="IPR022284">
    <property type="entry name" value="GPAT/DHAPAT"/>
</dbReference>
<sequence>MPTSPDQPTPFESIPPKADPAEGAPVHAAEPLRTADPAPAGDPPPAPDEAPAAPVHGSGRRPWWAALMGRLIDPWIELRIEALPDDLRSDPRPVCYVLEDYGLSNALILERTCRELGLPSALRPLPGDPLKRKRAYVALSRRNAGSALGLAADFAADLATGKPPRRARRHSEALAHLLDAHRADVGMDVRLVPVSIFVGRAPARNNGWFSVLFSENWTIVGRFRRLLSILLNGRDTVVQFAPSVSVREVVSEDLPPERIVRKLSRVLRTHFNRIREAVIGPDLSTRRLLIDKVLSAEQVKQAIADTARRENSKQEDAWKKAQAYAYEIAADYSHPVVRSASFMLTTVWNRIYRGVLVHHLDKLKQDAPGHEVIYVPSHRSHMDYLLLSYLLYTHGVVPPHIFAGINLNLPVIGTLLRKGGAFFARRSFRGNALYSAVFREYMAQLVAGGYSIEYFIEGGRSRTGRLLPPKGGSLAMTIRAYLRQPTRPVLFQPVYIGYEKIMEGRSYLDELSGKPKEKESIWQVLTGIPKVLSENYGQVVVNFGEPIRLGDVLGELAAEWDGRPVGDEEKPVWLNNTVDTLADRIQVNVNRAADVNPINLLALALLSTPKHSMGEADLLAQIALSKTLLAEVPYSDRVTVTPHPPEQIVAHGEEIGVLSRTAHPLGDVLHVDGDTAVLLSYFRNNVLHLFTATAWIACCFQHNRRMSRNTLLRIGRSLYPFVQAELFLPWDEEGFAEQVERTIAVFIREGLLQQVGDDDGGILARNAGQSDEVFRLRALGHPLQQAFERYYIAISVLAKNGPGTLGAGELESLCHLAAQRLSLLYAPAAPEFFDKTLFRGFIQKLRELKLVWPDENSKLLFDQRLDNWAKDAKTILGRELRHTIEKVSPEAVKREAPEQTVAD</sequence>
<dbReference type="RefSeq" id="WP_386822324.1">
    <property type="nucleotide sequence ID" value="NZ_JBHTIF010000001.1"/>
</dbReference>
<keyword evidence="11 14" id="KW-1208">Phospholipid metabolism</keyword>
<keyword evidence="9 14" id="KW-0472">Membrane</keyword>
<comment type="caution">
    <text evidence="17">The sequence shown here is derived from an EMBL/GenBank/DDBJ whole genome shotgun (WGS) entry which is preliminary data.</text>
</comment>
<comment type="pathway">
    <text evidence="3">Lipid metabolism.</text>
</comment>
<keyword evidence="12 14" id="KW-0012">Acyltransferase</keyword>
<dbReference type="NCBIfam" id="TIGR03703">
    <property type="entry name" value="plsB"/>
    <property type="match status" value="1"/>
</dbReference>
<evidence type="ECO:0000256" key="13">
    <source>
        <dbReference type="ARBA" id="ARBA00048427"/>
    </source>
</evidence>
<dbReference type="PANTHER" id="PTHR12563">
    <property type="entry name" value="GLYCEROL-3-PHOSPHATE ACYLTRANSFERASE"/>
    <property type="match status" value="1"/>
</dbReference>
<evidence type="ECO:0000256" key="14">
    <source>
        <dbReference type="HAMAP-Rule" id="MF_00393"/>
    </source>
</evidence>
<evidence type="ECO:0000259" key="16">
    <source>
        <dbReference type="SMART" id="SM00563"/>
    </source>
</evidence>
<keyword evidence="8 14" id="KW-0808">Transferase</keyword>
<evidence type="ECO:0000313" key="17">
    <source>
        <dbReference type="EMBL" id="MFD0724673.1"/>
    </source>
</evidence>
<evidence type="ECO:0000256" key="8">
    <source>
        <dbReference type="ARBA" id="ARBA00022679"/>
    </source>
</evidence>
<evidence type="ECO:0000256" key="12">
    <source>
        <dbReference type="ARBA" id="ARBA00023315"/>
    </source>
</evidence>
<dbReference type="PANTHER" id="PTHR12563:SF17">
    <property type="entry name" value="DIHYDROXYACETONE PHOSPHATE ACYLTRANSFERASE"/>
    <property type="match status" value="1"/>
</dbReference>
<dbReference type="EC" id="2.3.1.15" evidence="5 14"/>
<evidence type="ECO:0000256" key="9">
    <source>
        <dbReference type="ARBA" id="ARBA00023136"/>
    </source>
</evidence>
<feature type="region of interest" description="Disordered" evidence="15">
    <location>
        <begin position="1"/>
        <end position="57"/>
    </location>
</feature>
<dbReference type="PIRSF" id="PIRSF000437">
    <property type="entry name" value="GPAT_DHAPAT"/>
    <property type="match status" value="1"/>
</dbReference>
<organism evidence="17 18">
    <name type="scientific">Lysobacter brunescens</name>
    <dbReference type="NCBI Taxonomy" id="262323"/>
    <lineage>
        <taxon>Bacteria</taxon>
        <taxon>Pseudomonadati</taxon>
        <taxon>Pseudomonadota</taxon>
        <taxon>Gammaproteobacteria</taxon>
        <taxon>Lysobacterales</taxon>
        <taxon>Lysobacteraceae</taxon>
        <taxon>Lysobacter</taxon>
    </lineage>
</organism>
<feature type="short sequence motif" description="HXXXXD motif" evidence="14">
    <location>
        <begin position="377"/>
        <end position="382"/>
    </location>
</feature>
<dbReference type="InterPro" id="IPR002123">
    <property type="entry name" value="Plipid/glycerol_acylTrfase"/>
</dbReference>
<gene>
    <name evidence="14 17" type="primary">plsB</name>
    <name evidence="17" type="ORF">ACFQ0E_03575</name>
</gene>
<feature type="domain" description="Phospholipid/glycerol acyltransferase" evidence="16">
    <location>
        <begin position="372"/>
        <end position="499"/>
    </location>
</feature>